<keyword evidence="3" id="KW-0732">Signal</keyword>
<evidence type="ECO:0000259" key="6">
    <source>
        <dbReference type="Pfam" id="PF07980"/>
    </source>
</evidence>
<dbReference type="GO" id="GO:0009279">
    <property type="term" value="C:cell outer membrane"/>
    <property type="evidence" value="ECO:0007669"/>
    <property type="project" value="UniProtKB-SubCell"/>
</dbReference>
<keyword evidence="9" id="KW-1185">Reference proteome</keyword>
<dbReference type="InterPro" id="IPR012944">
    <property type="entry name" value="SusD_RagB_dom"/>
</dbReference>
<comment type="caution">
    <text evidence="8">The sequence shown here is derived from an EMBL/GenBank/DDBJ whole genome shotgun (WGS) entry which is preliminary data.</text>
</comment>
<evidence type="ECO:0000259" key="7">
    <source>
        <dbReference type="Pfam" id="PF14322"/>
    </source>
</evidence>
<dbReference type="AlphaFoldDB" id="A0A5D4H600"/>
<dbReference type="RefSeq" id="WP_148919263.1">
    <property type="nucleotide sequence ID" value="NZ_VTAV01000006.1"/>
</dbReference>
<reference evidence="8 9" key="1">
    <citation type="submission" date="2019-08" db="EMBL/GenBank/DDBJ databases">
        <title>Phlebobacter frassis gen. nov. sp. nov., a new member of family Sphingobacteriaceae isolated from sand fly rearing media.</title>
        <authorList>
            <person name="Kakumanu M.L."/>
            <person name="Marayati B.F."/>
            <person name="Wada-Katsumata A."/>
            <person name="Wasserberg G."/>
            <person name="Schal C."/>
            <person name="Apperson C.S."/>
            <person name="Ponnusamy L."/>
        </authorList>
    </citation>
    <scope>NUCLEOTIDE SEQUENCE [LARGE SCALE GENOMIC DNA]</scope>
    <source>
        <strain evidence="8 9">SSI9</strain>
    </source>
</reference>
<name>A0A5D4H600_9SPHI</name>
<dbReference type="Pfam" id="PF14322">
    <property type="entry name" value="SusD-like_3"/>
    <property type="match status" value="1"/>
</dbReference>
<dbReference type="Pfam" id="PF07980">
    <property type="entry name" value="SusD_RagB"/>
    <property type="match status" value="1"/>
</dbReference>
<dbReference type="EMBL" id="VTAV01000006">
    <property type="protein sequence ID" value="TYR35944.1"/>
    <property type="molecule type" value="Genomic_DNA"/>
</dbReference>
<evidence type="ECO:0000256" key="1">
    <source>
        <dbReference type="ARBA" id="ARBA00004442"/>
    </source>
</evidence>
<dbReference type="Proteomes" id="UP000322362">
    <property type="component" value="Unassembled WGS sequence"/>
</dbReference>
<keyword evidence="4" id="KW-0472">Membrane</keyword>
<feature type="domain" description="RagB/SusD" evidence="6">
    <location>
        <begin position="323"/>
        <end position="525"/>
    </location>
</feature>
<feature type="domain" description="SusD-like N-terminal" evidence="7">
    <location>
        <begin position="81"/>
        <end position="236"/>
    </location>
</feature>
<evidence type="ECO:0000256" key="2">
    <source>
        <dbReference type="ARBA" id="ARBA00006275"/>
    </source>
</evidence>
<evidence type="ECO:0000256" key="5">
    <source>
        <dbReference type="ARBA" id="ARBA00023237"/>
    </source>
</evidence>
<proteinExistence type="inferred from homology"/>
<evidence type="ECO:0000313" key="8">
    <source>
        <dbReference type="EMBL" id="TYR35944.1"/>
    </source>
</evidence>
<organism evidence="8 9">
    <name type="scientific">Sphingobacterium phlebotomi</name>
    <dbReference type="NCBI Taxonomy" id="2605433"/>
    <lineage>
        <taxon>Bacteria</taxon>
        <taxon>Pseudomonadati</taxon>
        <taxon>Bacteroidota</taxon>
        <taxon>Sphingobacteriia</taxon>
        <taxon>Sphingobacteriales</taxon>
        <taxon>Sphingobacteriaceae</taxon>
        <taxon>Sphingobacterium</taxon>
    </lineage>
</organism>
<dbReference type="InterPro" id="IPR033985">
    <property type="entry name" value="SusD-like_N"/>
</dbReference>
<comment type="subcellular location">
    <subcellularLocation>
        <location evidence="1">Cell outer membrane</location>
    </subcellularLocation>
</comment>
<evidence type="ECO:0000313" key="9">
    <source>
        <dbReference type="Proteomes" id="UP000322362"/>
    </source>
</evidence>
<keyword evidence="5" id="KW-0998">Cell outer membrane</keyword>
<sequence length="525" mass="59553">MKRILLYSMLVVALSSCERIIDIDPISNVGVGAFYRDYKEANTALTGCYNGMHAPLYNEWMMTELRSDLSLQGVANSSAAPRIEQNELDMFTLNADHLQVYDYWINTYRNIRAVNYLLNNMGVQYIDGDHQIQRNANMTETEWQHIVGEALFIRAYHYFNMVRLFGNIFMVTEPVNPNTSKSKNYDTKEDVYNLIIADLQRSIEVLPAIQYQNIPSDDLGRVTHWASRAMLAKVFLTLDRKNDALSELNEIISKSGHELATSYSDVFSIGNEMNAEILFAVRYKAGGFGLGSPFANLFAPTGSGSAVVNNDGDGLNFPTYEAMSMYYTSHATNKDTRYAANLAIYSPTKPYVKKYVSPIMTRYDAENDFPVLRYADILLMKAEALGYDGPNGESVQLINTVRERAGAVEYDGSSAFSAQFFTYPTTGTNSIDSESRFIDALLNERKLELAFENQRFFDLVRFGKAIETLKQHFENEYPEHYSRIVPAISLEDLKAKVTEQRLLLPIPLREITTNNELELEQNPGY</sequence>
<dbReference type="Gene3D" id="1.25.40.390">
    <property type="match status" value="1"/>
</dbReference>
<comment type="similarity">
    <text evidence="2">Belongs to the SusD family.</text>
</comment>
<dbReference type="CDD" id="cd08977">
    <property type="entry name" value="SusD"/>
    <property type="match status" value="1"/>
</dbReference>
<accession>A0A5D4H600</accession>
<dbReference type="InterPro" id="IPR011990">
    <property type="entry name" value="TPR-like_helical_dom_sf"/>
</dbReference>
<evidence type="ECO:0000256" key="3">
    <source>
        <dbReference type="ARBA" id="ARBA00022729"/>
    </source>
</evidence>
<dbReference type="SUPFAM" id="SSF48452">
    <property type="entry name" value="TPR-like"/>
    <property type="match status" value="1"/>
</dbReference>
<dbReference type="PROSITE" id="PS51257">
    <property type="entry name" value="PROKAR_LIPOPROTEIN"/>
    <property type="match status" value="1"/>
</dbReference>
<protein>
    <submittedName>
        <fullName evidence="8">RagB/SusD family nutrient uptake outer membrane protein</fullName>
    </submittedName>
</protein>
<evidence type="ECO:0000256" key="4">
    <source>
        <dbReference type="ARBA" id="ARBA00023136"/>
    </source>
</evidence>
<gene>
    <name evidence="8" type="ORF">FXV77_10875</name>
</gene>